<evidence type="ECO:0000256" key="1">
    <source>
        <dbReference type="ARBA" id="ARBA00004123"/>
    </source>
</evidence>
<accession>A0A426ZEH8</accession>
<feature type="chain" id="PRO_5019034512" evidence="3">
    <location>
        <begin position="20"/>
        <end position="110"/>
    </location>
</feature>
<comment type="caution">
    <text evidence="4">The sequence shown here is derived from an EMBL/GenBank/DDBJ whole genome shotgun (WGS) entry which is preliminary data.</text>
</comment>
<dbReference type="PANTHER" id="PTHR13129">
    <property type="entry name" value="VPRBP PROTEIN-RELATED"/>
    <property type="match status" value="1"/>
</dbReference>
<reference evidence="4 5" key="1">
    <citation type="journal article" date="2014" name="Agronomy (Basel)">
        <title>A Draft Genome Sequence for Ensete ventricosum, the Drought-Tolerant Tree Against Hunger.</title>
        <authorList>
            <person name="Harrison J."/>
            <person name="Moore K.A."/>
            <person name="Paszkiewicz K."/>
            <person name="Jones T."/>
            <person name="Grant M."/>
            <person name="Ambacheew D."/>
            <person name="Muzemil S."/>
            <person name="Studholme D.J."/>
        </authorList>
    </citation>
    <scope>NUCLEOTIDE SEQUENCE [LARGE SCALE GENOMIC DNA]</scope>
</reference>
<dbReference type="InterPro" id="IPR033270">
    <property type="entry name" value="VPRBP/DCAF1"/>
</dbReference>
<dbReference type="GO" id="GO:0005634">
    <property type="term" value="C:nucleus"/>
    <property type="evidence" value="ECO:0007669"/>
    <property type="project" value="UniProtKB-SubCell"/>
</dbReference>
<evidence type="ECO:0000256" key="2">
    <source>
        <dbReference type="ARBA" id="ARBA00023242"/>
    </source>
</evidence>
<comment type="subcellular location">
    <subcellularLocation>
        <location evidence="1">Nucleus</location>
    </subcellularLocation>
</comment>
<dbReference type="GO" id="GO:0080008">
    <property type="term" value="C:Cul4-RING E3 ubiquitin ligase complex"/>
    <property type="evidence" value="ECO:0007669"/>
    <property type="project" value="TreeGrafter"/>
</dbReference>
<keyword evidence="2" id="KW-0539">Nucleus</keyword>
<dbReference type="AlphaFoldDB" id="A0A426ZEH8"/>
<keyword evidence="3" id="KW-0732">Signal</keyword>
<evidence type="ECO:0000313" key="4">
    <source>
        <dbReference type="EMBL" id="RRT62326.1"/>
    </source>
</evidence>
<protein>
    <submittedName>
        <fullName evidence="4">Uncharacterized protein</fullName>
    </submittedName>
</protein>
<evidence type="ECO:0000256" key="3">
    <source>
        <dbReference type="SAM" id="SignalP"/>
    </source>
</evidence>
<feature type="signal peptide" evidence="3">
    <location>
        <begin position="1"/>
        <end position="19"/>
    </location>
</feature>
<dbReference type="GO" id="GO:0016567">
    <property type="term" value="P:protein ubiquitination"/>
    <property type="evidence" value="ECO:0007669"/>
    <property type="project" value="InterPro"/>
</dbReference>
<dbReference type="EMBL" id="AMZH03007025">
    <property type="protein sequence ID" value="RRT62326.1"/>
    <property type="molecule type" value="Genomic_DNA"/>
</dbReference>
<evidence type="ECO:0000313" key="5">
    <source>
        <dbReference type="Proteomes" id="UP000287651"/>
    </source>
</evidence>
<gene>
    <name evidence="4" type="ORF">B296_00037110</name>
</gene>
<dbReference type="PANTHER" id="PTHR13129:SF4">
    <property type="entry name" value="DDB1- AND CUL4-ASSOCIATED FACTOR 1"/>
    <property type="match status" value="1"/>
</dbReference>
<proteinExistence type="predicted"/>
<dbReference type="Proteomes" id="UP000287651">
    <property type="component" value="Unassembled WGS sequence"/>
</dbReference>
<organism evidence="4 5">
    <name type="scientific">Ensete ventricosum</name>
    <name type="common">Abyssinian banana</name>
    <name type="synonym">Musa ensete</name>
    <dbReference type="NCBI Taxonomy" id="4639"/>
    <lineage>
        <taxon>Eukaryota</taxon>
        <taxon>Viridiplantae</taxon>
        <taxon>Streptophyta</taxon>
        <taxon>Embryophyta</taxon>
        <taxon>Tracheophyta</taxon>
        <taxon>Spermatophyta</taxon>
        <taxon>Magnoliopsida</taxon>
        <taxon>Liliopsida</taxon>
        <taxon>Zingiberales</taxon>
        <taxon>Musaceae</taxon>
        <taxon>Ensete</taxon>
    </lineage>
</organism>
<name>A0A426ZEH8_ENSVE</name>
<sequence length="110" mass="12708">MVRTFMLFLLLPHFGSFSAIFFRYLQESVSSPFNNVRASHTIGRLANLVQYPHVFDDDVLDNIKTWLMEENIDSNDDCIWKHVFGEDKPTESEMLTTYATGLLALALARY</sequence>